<evidence type="ECO:0000256" key="1">
    <source>
        <dbReference type="ARBA" id="ARBA00004651"/>
    </source>
</evidence>
<reference evidence="13" key="2">
    <citation type="submission" date="2014-02" db="EMBL/GenBank/DDBJ databases">
        <title>Complete DNA sequence of /Kuraishia capsulata/ illustrates novel genomic features among budding yeasts (/Saccharomycotina/).</title>
        <authorList>
            <person name="Morales L."/>
            <person name="Noel B."/>
            <person name="Porcel B."/>
            <person name="Marcet-Houben M."/>
            <person name="Hullo M-F."/>
            <person name="Sacerdot C."/>
            <person name="Tekaia F."/>
            <person name="Leh-Louis V."/>
            <person name="Despons L."/>
            <person name="Khanna V."/>
            <person name="Aury J-M."/>
            <person name="Barbe V."/>
            <person name="Couloux A."/>
            <person name="Labadie K."/>
            <person name="Pelletier E."/>
            <person name="Souciet J-L."/>
            <person name="Boekhout T."/>
            <person name="Gabaldon T."/>
            <person name="Wincker P."/>
            <person name="Dujon B."/>
        </authorList>
    </citation>
    <scope>NUCLEOTIDE SEQUENCE</scope>
    <source>
        <strain evidence="13">CBS 1993</strain>
    </source>
</reference>
<dbReference type="AlphaFoldDB" id="W6MQJ2"/>
<feature type="region of interest" description="Disordered" evidence="11">
    <location>
        <begin position="72"/>
        <end position="112"/>
    </location>
</feature>
<evidence type="ECO:0000313" key="14">
    <source>
        <dbReference type="Proteomes" id="UP000019384"/>
    </source>
</evidence>
<dbReference type="SUPFAM" id="SSF53448">
    <property type="entry name" value="Nucleotide-diphospho-sugar transferases"/>
    <property type="match status" value="1"/>
</dbReference>
<dbReference type="GO" id="GO:0004100">
    <property type="term" value="F:chitin synthase activity"/>
    <property type="evidence" value="ECO:0007669"/>
    <property type="project" value="UniProtKB-UniRule"/>
</dbReference>
<gene>
    <name evidence="13" type="ORF">KUCA_T00004582001</name>
</gene>
<evidence type="ECO:0000256" key="11">
    <source>
        <dbReference type="SAM" id="MobiDB-lite"/>
    </source>
</evidence>
<feature type="transmembrane region" description="Helical" evidence="10">
    <location>
        <begin position="687"/>
        <end position="708"/>
    </location>
</feature>
<evidence type="ECO:0000256" key="4">
    <source>
        <dbReference type="ARBA" id="ARBA00022676"/>
    </source>
</evidence>
<feature type="region of interest" description="Disordered" evidence="11">
    <location>
        <begin position="1"/>
        <end position="59"/>
    </location>
</feature>
<dbReference type="EC" id="2.4.1.16" evidence="2 10"/>
<evidence type="ECO:0000256" key="10">
    <source>
        <dbReference type="RuleBase" id="RU366040"/>
    </source>
</evidence>
<name>W6MQJ2_9ASCO</name>
<keyword evidence="14" id="KW-1185">Reference proteome</keyword>
<dbReference type="Pfam" id="PF08407">
    <property type="entry name" value="Chitin_synth_1N"/>
    <property type="match status" value="1"/>
</dbReference>
<dbReference type="GO" id="GO:0030428">
    <property type="term" value="C:cell septum"/>
    <property type="evidence" value="ECO:0007669"/>
    <property type="project" value="TreeGrafter"/>
</dbReference>
<dbReference type="GeneID" id="34521976"/>
<dbReference type="InterPro" id="IPR013616">
    <property type="entry name" value="Chitin_synth_N"/>
</dbReference>
<dbReference type="PANTHER" id="PTHR22914">
    <property type="entry name" value="CHITIN SYNTHASE"/>
    <property type="match status" value="1"/>
</dbReference>
<dbReference type="OrthoDB" id="26569at2759"/>
<evidence type="ECO:0000313" key="13">
    <source>
        <dbReference type="EMBL" id="CDK28598.1"/>
    </source>
</evidence>
<comment type="function">
    <text evidence="10">Polymerizes chitin, a structural polymer of the cell wall and septum, by transferring the sugar moiety of UDP-GlcNAc to the non-reducing end of the growing chitin polymer.</text>
</comment>
<evidence type="ECO:0000259" key="12">
    <source>
        <dbReference type="Pfam" id="PF08407"/>
    </source>
</evidence>
<dbReference type="Pfam" id="PF01644">
    <property type="entry name" value="Chitin_synth_1"/>
    <property type="match status" value="1"/>
</dbReference>
<feature type="transmembrane region" description="Helical" evidence="10">
    <location>
        <begin position="754"/>
        <end position="775"/>
    </location>
</feature>
<dbReference type="GO" id="GO:0006031">
    <property type="term" value="P:chitin biosynthetic process"/>
    <property type="evidence" value="ECO:0007669"/>
    <property type="project" value="UniProtKB-UniRule"/>
</dbReference>
<proteinExistence type="inferred from homology"/>
<comment type="catalytic activity">
    <reaction evidence="10">
        <text>[(1-&gt;4)-N-acetyl-beta-D-glucosaminyl](n) + UDP-N-acetyl-alpha-D-glucosamine = [(1-&gt;4)-N-acetyl-beta-D-glucosaminyl](n+1) + UDP + H(+)</text>
        <dbReference type="Rhea" id="RHEA:16637"/>
        <dbReference type="Rhea" id="RHEA-COMP:9593"/>
        <dbReference type="Rhea" id="RHEA-COMP:9595"/>
        <dbReference type="ChEBI" id="CHEBI:15378"/>
        <dbReference type="ChEBI" id="CHEBI:17029"/>
        <dbReference type="ChEBI" id="CHEBI:57705"/>
        <dbReference type="ChEBI" id="CHEBI:58223"/>
        <dbReference type="EC" id="2.4.1.16"/>
    </reaction>
</comment>
<evidence type="ECO:0000256" key="2">
    <source>
        <dbReference type="ARBA" id="ARBA00012543"/>
    </source>
</evidence>
<dbReference type="PANTHER" id="PTHR22914:SF9">
    <property type="entry name" value="CHITIN SYNTHASE 1"/>
    <property type="match status" value="1"/>
</dbReference>
<keyword evidence="8 10" id="KW-0472">Membrane</keyword>
<evidence type="ECO:0000256" key="6">
    <source>
        <dbReference type="ARBA" id="ARBA00022692"/>
    </source>
</evidence>
<feature type="compositionally biased region" description="Polar residues" evidence="11">
    <location>
        <begin position="24"/>
        <end position="36"/>
    </location>
</feature>
<feature type="domain" description="Chitin synthase N-terminal" evidence="12">
    <location>
        <begin position="209"/>
        <end position="277"/>
    </location>
</feature>
<protein>
    <recommendedName>
        <fullName evidence="2 10">Chitin synthase</fullName>
        <ecNumber evidence="2 10">2.4.1.16</ecNumber>
    </recommendedName>
</protein>
<comment type="subcellular location">
    <subcellularLocation>
        <location evidence="1 10">Cell membrane</location>
        <topology evidence="1 10">Multi-pass membrane protein</topology>
    </subcellularLocation>
</comment>
<feature type="transmembrane region" description="Helical" evidence="10">
    <location>
        <begin position="796"/>
        <end position="819"/>
    </location>
</feature>
<feature type="compositionally biased region" description="Acidic residues" evidence="11">
    <location>
        <begin position="40"/>
        <end position="51"/>
    </location>
</feature>
<dbReference type="Proteomes" id="UP000019384">
    <property type="component" value="Unassembled WGS sequence"/>
</dbReference>
<evidence type="ECO:0000256" key="7">
    <source>
        <dbReference type="ARBA" id="ARBA00022989"/>
    </source>
</evidence>
<keyword evidence="5 10" id="KW-0808">Transferase</keyword>
<accession>W6MQJ2</accession>
<sequence>MSNQTYRYSDDEDEEESIRDSRVYSPQRQPTVSAAQNAYGDEDEDEDEEDYTGTSKNFESYYAEYKDPFSVYSRPISMVPPPSSHQSSPFLQVPQEDPFGSSPRSSVSQQELPQLKYEGSLSDDDYYNTYRRNEGHSFERDPEKDHGYVIGDFVPDYDEFDNEEVHVSGFQNEQLPLNNAVKPMGTVLMEEPGSQNDQNDQGQPRNLPQKVKLVDGNFMFDCPIPPTLRDELPFEETKGLAEFTTMRYQAITCQPKDFSSCGFKVRQNGFMPTRQTELLIVCTMYNESEIELARTLKGVFKGIRYMHEKEEWGPEAWKKIVVCIVSDGRKVIDPRSLSLLSVLGCYQDGFAKNRIMGKDVEAHMYEYTTTFGINPLETVNVTKTVGTGKTDKNGQEIMKDEKQKVQKVKISKSNTVPIQMMFCLKEQNKKKVNSHRWCFEALCPVLNPNVVMLLDVGTEPEKKAIYRVWKAFKNPQVGGACGEIRTMLGREHAYSSNMGKLNARLKDWGSDAKVCLTNPLVAAQNFEYKISNILDKPMESAFGFVSVLPGAFSAYRWQALRNQYHDDPKTGLKVASGPLVSYFAAETTNPKEAGILKSNMYLAEDRILCFEVVSKRDCAWTLKYVKNAAAYTDVPDSLPEFINQRRRWLNGSFFAALYSMMYFFRVWSSSHSKSRKIFLHIELLYMAFNQLLSWFQISFYFLVFRILALNFATEFTGGEIVTYVLSIVYGMLVCATFILAFGNKPQNSKNFYKFVVSFFAIVMVYMLVATIYITAKTIINFEHEHLSASEIFKNKVFINLVISLGSTYVLYFVMSLLFLDCYHMFTCMAPYLLLSPSYINVLSIFAFCNMHDFSWGTKGDTGDKNDLGVAKQVGEEEIAVRIPTRPDEVDHFYLAGRELLQETRMASTKKRSEKEITDAKFANIRSGVVLVWMLCNFALISVVLGTGGLREVTNTETDDLTNANIFLGVVLWTVAFMALFRAIGAVVYLCTRGK</sequence>
<dbReference type="GO" id="GO:0071555">
    <property type="term" value="P:cell wall organization"/>
    <property type="evidence" value="ECO:0007669"/>
    <property type="project" value="UniProtKB-KW"/>
</dbReference>
<dbReference type="InterPro" id="IPR004835">
    <property type="entry name" value="Chitin_synth"/>
</dbReference>
<dbReference type="HOGENOM" id="CLU_004760_3_1_1"/>
<dbReference type="EMBL" id="HG793129">
    <property type="protein sequence ID" value="CDK28598.1"/>
    <property type="molecule type" value="Genomic_DNA"/>
</dbReference>
<feature type="compositionally biased region" description="Polar residues" evidence="11">
    <location>
        <begin position="102"/>
        <end position="112"/>
    </location>
</feature>
<dbReference type="STRING" id="1382522.W6MQJ2"/>
<reference evidence="13" key="1">
    <citation type="submission" date="2013-12" db="EMBL/GenBank/DDBJ databases">
        <authorList>
            <person name="Genoscope - CEA"/>
        </authorList>
    </citation>
    <scope>NUCLEOTIDE SEQUENCE</scope>
    <source>
        <strain evidence="13">CBS 1993</strain>
    </source>
</reference>
<keyword evidence="4 10" id="KW-0328">Glycosyltransferase</keyword>
<keyword evidence="9 10" id="KW-0961">Cell wall biogenesis/degradation</keyword>
<evidence type="ECO:0000256" key="5">
    <source>
        <dbReference type="ARBA" id="ARBA00022679"/>
    </source>
</evidence>
<evidence type="ECO:0000256" key="3">
    <source>
        <dbReference type="ARBA" id="ARBA00022475"/>
    </source>
</evidence>
<dbReference type="InterPro" id="IPR029044">
    <property type="entry name" value="Nucleotide-diphossugar_trans"/>
</dbReference>
<dbReference type="GO" id="GO:0005886">
    <property type="term" value="C:plasma membrane"/>
    <property type="evidence" value="ECO:0007669"/>
    <property type="project" value="UniProtKB-SubCell"/>
</dbReference>
<evidence type="ECO:0000256" key="9">
    <source>
        <dbReference type="ARBA" id="ARBA00023316"/>
    </source>
</evidence>
<feature type="transmembrane region" description="Helical" evidence="10">
    <location>
        <begin position="720"/>
        <end position="742"/>
    </location>
</feature>
<feature type="transmembrane region" description="Helical" evidence="10">
    <location>
        <begin position="648"/>
        <end position="667"/>
    </location>
</feature>
<keyword evidence="6 10" id="KW-0812">Transmembrane</keyword>
<evidence type="ECO:0000256" key="8">
    <source>
        <dbReference type="ARBA" id="ARBA00023136"/>
    </source>
</evidence>
<dbReference type="CDD" id="cd04190">
    <property type="entry name" value="Chitin_synth_C"/>
    <property type="match status" value="1"/>
</dbReference>
<dbReference type="RefSeq" id="XP_022460588.1">
    <property type="nucleotide sequence ID" value="XM_022601331.1"/>
</dbReference>
<keyword evidence="3 10" id="KW-1003">Cell membrane</keyword>
<feature type="transmembrane region" description="Helical" evidence="10">
    <location>
        <begin position="927"/>
        <end position="945"/>
    </location>
</feature>
<keyword evidence="7 10" id="KW-1133">Transmembrane helix</keyword>
<comment type="similarity">
    <text evidence="10">Belongs to the chitin synthase family.</text>
</comment>
<organism evidence="13 14">
    <name type="scientific">Kuraishia capsulata CBS 1993</name>
    <dbReference type="NCBI Taxonomy" id="1382522"/>
    <lineage>
        <taxon>Eukaryota</taxon>
        <taxon>Fungi</taxon>
        <taxon>Dikarya</taxon>
        <taxon>Ascomycota</taxon>
        <taxon>Saccharomycotina</taxon>
        <taxon>Pichiomycetes</taxon>
        <taxon>Pichiales</taxon>
        <taxon>Pichiaceae</taxon>
        <taxon>Kuraishia</taxon>
    </lineage>
</organism>
<feature type="transmembrane region" description="Helical" evidence="10">
    <location>
        <begin position="965"/>
        <end position="990"/>
    </location>
</feature>